<keyword evidence="1" id="KW-0472">Membrane</keyword>
<organism evidence="2 3">
    <name type="scientific">Rhodococcoides trifolii</name>
    <dbReference type="NCBI Taxonomy" id="908250"/>
    <lineage>
        <taxon>Bacteria</taxon>
        <taxon>Bacillati</taxon>
        <taxon>Actinomycetota</taxon>
        <taxon>Actinomycetes</taxon>
        <taxon>Mycobacteriales</taxon>
        <taxon>Nocardiaceae</taxon>
        <taxon>Rhodococcoides</taxon>
    </lineage>
</organism>
<gene>
    <name evidence="2" type="ORF">GCM10007304_40340</name>
</gene>
<dbReference type="RefSeq" id="WP_188546708.1">
    <property type="nucleotide sequence ID" value="NZ_BMCU01000005.1"/>
</dbReference>
<keyword evidence="3" id="KW-1185">Reference proteome</keyword>
<evidence type="ECO:0008006" key="4">
    <source>
        <dbReference type="Google" id="ProtNLM"/>
    </source>
</evidence>
<dbReference type="Proteomes" id="UP000654257">
    <property type="component" value="Unassembled WGS sequence"/>
</dbReference>
<dbReference type="InterPro" id="IPR019681">
    <property type="entry name" value="DUF2530"/>
</dbReference>
<evidence type="ECO:0000313" key="2">
    <source>
        <dbReference type="EMBL" id="GGG22464.1"/>
    </source>
</evidence>
<reference evidence="2" key="2">
    <citation type="submission" date="2020-09" db="EMBL/GenBank/DDBJ databases">
        <authorList>
            <person name="Sun Q."/>
            <person name="Sedlacek I."/>
        </authorList>
    </citation>
    <scope>NUCLEOTIDE SEQUENCE</scope>
    <source>
        <strain evidence="2">CCM 7905</strain>
    </source>
</reference>
<dbReference type="EMBL" id="BMCU01000005">
    <property type="protein sequence ID" value="GGG22464.1"/>
    <property type="molecule type" value="Genomic_DNA"/>
</dbReference>
<keyword evidence="1" id="KW-1133">Transmembrane helix</keyword>
<protein>
    <recommendedName>
        <fullName evidence="4">DUF2530 domain-containing protein</fullName>
    </recommendedName>
</protein>
<proteinExistence type="predicted"/>
<dbReference type="AlphaFoldDB" id="A0A917LGV5"/>
<feature type="transmembrane region" description="Helical" evidence="1">
    <location>
        <begin position="21"/>
        <end position="42"/>
    </location>
</feature>
<name>A0A917LGV5_9NOCA</name>
<evidence type="ECO:0000256" key="1">
    <source>
        <dbReference type="SAM" id="Phobius"/>
    </source>
</evidence>
<evidence type="ECO:0000313" key="3">
    <source>
        <dbReference type="Proteomes" id="UP000654257"/>
    </source>
</evidence>
<keyword evidence="1" id="KW-0812">Transmembrane</keyword>
<reference evidence="2" key="1">
    <citation type="journal article" date="2014" name="Int. J. Syst. Evol. Microbiol.">
        <title>Complete genome sequence of Corynebacterium casei LMG S-19264T (=DSM 44701T), isolated from a smear-ripened cheese.</title>
        <authorList>
            <consortium name="US DOE Joint Genome Institute (JGI-PGF)"/>
            <person name="Walter F."/>
            <person name="Albersmeier A."/>
            <person name="Kalinowski J."/>
            <person name="Ruckert C."/>
        </authorList>
    </citation>
    <scope>NUCLEOTIDE SEQUENCE</scope>
    <source>
        <strain evidence="2">CCM 7905</strain>
    </source>
</reference>
<accession>A0A917LGV5</accession>
<comment type="caution">
    <text evidence="2">The sequence shown here is derived from an EMBL/GenBank/DDBJ whole genome shotgun (WGS) entry which is preliminary data.</text>
</comment>
<dbReference type="Pfam" id="PF10745">
    <property type="entry name" value="DUF2530"/>
    <property type="match status" value="1"/>
</dbReference>
<sequence>MSDPDPGQQLPSIPARWSEPSTVIAGGIAVWVIATIVVLVGGDRWSSALPTCWTGIAVGCLGFALFAAQRRSARRGDKGAQRGLV</sequence>
<feature type="transmembrane region" description="Helical" evidence="1">
    <location>
        <begin position="48"/>
        <end position="68"/>
    </location>
</feature>